<dbReference type="InterPro" id="IPR020846">
    <property type="entry name" value="MFS_dom"/>
</dbReference>
<dbReference type="PROSITE" id="PS50850">
    <property type="entry name" value="MFS"/>
    <property type="match status" value="1"/>
</dbReference>
<keyword evidence="3 7" id="KW-0812">Transmembrane</keyword>
<keyword evidence="5 7" id="KW-0472">Membrane</keyword>
<evidence type="ECO:0000259" key="9">
    <source>
        <dbReference type="PROSITE" id="PS50850"/>
    </source>
</evidence>
<protein>
    <recommendedName>
        <fullName evidence="9">Major facilitator superfamily (MFS) profile domain-containing protein</fullName>
    </recommendedName>
</protein>
<feature type="transmembrane region" description="Helical" evidence="7">
    <location>
        <begin position="83"/>
        <end position="101"/>
    </location>
</feature>
<sequence length="727" mass="80567">MANPLPRKQLLLLCLATLPDALSVTIVIPFAPFMVQEMLHIPPSASYQTGYYCGLIASFFACGSIFGSPVWGRICDKIGRRPVILCGLFTNFFFLFLFGLSRTYLQAIALRFLHGMLTGNVTVSKTYLSDITDSTNESAAFGMIGMTFGFGVVMGPLVGGYLSRPAIQYPLLFGSDSFFARYPYALPCMTVGTFAGCSFILSVFLLPESKPSTDWQEEETSCLVSSDEATNTFTESNRETTSFPIRIYDSFVGSAEGQSVDELHSSFGETASRNSEAWHDTSYQQETHEPEDANILEYHKDTDFDSSVYLSGSYNLKEGFFIRETTQDVGTDNNTRGTFASQRLKRGQSPEIRSAFSRERPFENYLLFGEERKEQRPVFSQVVTNLNRPEYPRTATRRAPYPNHTRSRNRVFFNSPSTSAVSDISGFAALMAMSSLREQPTRRKAELSGTKSTHAAGEKTSKGDETNQQQQPEHYLSSSPEKEPREIELDTPKEEFTELTLRALITHLFFSNEKFSVVLRIALCVSFTLNAMDEVLALWAVNDPSIGGVKFSTADLGLVQTMGGVSCIFSAVVFFQFIASRIGVLNTMRLGLAVGLLFYPTPAYIATLGLTRSDRLTWILLIVGNIMTSFCGQCCHTALPLLVKNAAPPERLGEATGYTQGLQSLGFAAGPLIGSCLFAFILGANNLPQPFNKGRLYYMLGDTAVFFILRSTFLLPPWPWRTSVETE</sequence>
<feature type="chain" id="PRO_5043978898" description="Major facilitator superfamily (MFS) profile domain-containing protein" evidence="8">
    <location>
        <begin position="24"/>
        <end position="727"/>
    </location>
</feature>
<evidence type="ECO:0000256" key="3">
    <source>
        <dbReference type="ARBA" id="ARBA00022692"/>
    </source>
</evidence>
<comment type="subcellular location">
    <subcellularLocation>
        <location evidence="1">Membrane</location>
        <topology evidence="1">Multi-pass membrane protein</topology>
    </subcellularLocation>
</comment>
<feature type="transmembrane region" description="Helical" evidence="7">
    <location>
        <begin position="182"/>
        <end position="206"/>
    </location>
</feature>
<dbReference type="PRINTS" id="PR01035">
    <property type="entry name" value="TCRTETA"/>
</dbReference>
<evidence type="ECO:0000256" key="6">
    <source>
        <dbReference type="SAM" id="MobiDB-lite"/>
    </source>
</evidence>
<comment type="caution">
    <text evidence="10">The sequence shown here is derived from an EMBL/GenBank/DDBJ whole genome shotgun (WGS) entry which is preliminary data.</text>
</comment>
<organism evidence="10 11">
    <name type="scientific">Galdieria yellowstonensis</name>
    <dbReference type="NCBI Taxonomy" id="3028027"/>
    <lineage>
        <taxon>Eukaryota</taxon>
        <taxon>Rhodophyta</taxon>
        <taxon>Bangiophyceae</taxon>
        <taxon>Galdieriales</taxon>
        <taxon>Galdieriaceae</taxon>
        <taxon>Galdieria</taxon>
    </lineage>
</organism>
<evidence type="ECO:0000256" key="5">
    <source>
        <dbReference type="ARBA" id="ARBA00023136"/>
    </source>
</evidence>
<feature type="transmembrane region" description="Helical" evidence="7">
    <location>
        <begin position="49"/>
        <end position="71"/>
    </location>
</feature>
<feature type="domain" description="Major facilitator superfamily (MFS) profile" evidence="9">
    <location>
        <begin position="1"/>
        <end position="210"/>
    </location>
</feature>
<feature type="transmembrane region" description="Helical" evidence="7">
    <location>
        <begin position="696"/>
        <end position="715"/>
    </location>
</feature>
<dbReference type="Gene3D" id="1.20.1250.20">
    <property type="entry name" value="MFS general substrate transporter like domains"/>
    <property type="match status" value="2"/>
</dbReference>
<accession>A0AAV9IKT3</accession>
<evidence type="ECO:0000256" key="8">
    <source>
        <dbReference type="SAM" id="SignalP"/>
    </source>
</evidence>
<dbReference type="InterPro" id="IPR001958">
    <property type="entry name" value="Tet-R_TetA/multi-R_MdtG-like"/>
</dbReference>
<gene>
    <name evidence="10" type="ORF">GAYE_SCF47G5915</name>
</gene>
<dbReference type="AlphaFoldDB" id="A0AAV9IKT3"/>
<evidence type="ECO:0000256" key="2">
    <source>
        <dbReference type="ARBA" id="ARBA00022448"/>
    </source>
</evidence>
<dbReference type="PANTHER" id="PTHR23504:SF15">
    <property type="entry name" value="MAJOR FACILITATOR SUPERFAMILY (MFS) PROFILE DOMAIN-CONTAINING PROTEIN"/>
    <property type="match status" value="1"/>
</dbReference>
<feature type="compositionally biased region" description="Basic and acidic residues" evidence="6">
    <location>
        <begin position="456"/>
        <end position="465"/>
    </location>
</feature>
<name>A0AAV9IKT3_9RHOD</name>
<dbReference type="InterPro" id="IPR011701">
    <property type="entry name" value="MFS"/>
</dbReference>
<feature type="region of interest" description="Disordered" evidence="6">
    <location>
        <begin position="438"/>
        <end position="488"/>
    </location>
</feature>
<dbReference type="PANTHER" id="PTHR23504">
    <property type="entry name" value="MAJOR FACILITATOR SUPERFAMILY DOMAIN-CONTAINING PROTEIN 10"/>
    <property type="match status" value="1"/>
</dbReference>
<evidence type="ECO:0000256" key="4">
    <source>
        <dbReference type="ARBA" id="ARBA00022989"/>
    </source>
</evidence>
<dbReference type="InterPro" id="IPR036259">
    <property type="entry name" value="MFS_trans_sf"/>
</dbReference>
<feature type="compositionally biased region" description="Polar residues" evidence="6">
    <location>
        <begin position="466"/>
        <end position="479"/>
    </location>
</feature>
<evidence type="ECO:0000256" key="1">
    <source>
        <dbReference type="ARBA" id="ARBA00004141"/>
    </source>
</evidence>
<feature type="signal peptide" evidence="8">
    <location>
        <begin position="1"/>
        <end position="23"/>
    </location>
</feature>
<dbReference type="SUPFAM" id="SSF103473">
    <property type="entry name" value="MFS general substrate transporter"/>
    <property type="match status" value="1"/>
</dbReference>
<keyword evidence="11" id="KW-1185">Reference proteome</keyword>
<keyword evidence="8" id="KW-0732">Signal</keyword>
<feature type="transmembrane region" description="Helical" evidence="7">
    <location>
        <begin position="140"/>
        <end position="162"/>
    </location>
</feature>
<feature type="transmembrane region" description="Helical" evidence="7">
    <location>
        <begin position="664"/>
        <end position="684"/>
    </location>
</feature>
<evidence type="ECO:0000313" key="10">
    <source>
        <dbReference type="EMBL" id="KAK4527981.1"/>
    </source>
</evidence>
<dbReference type="GO" id="GO:0016020">
    <property type="term" value="C:membrane"/>
    <property type="evidence" value="ECO:0007669"/>
    <property type="project" value="UniProtKB-SubCell"/>
</dbReference>
<evidence type="ECO:0000313" key="11">
    <source>
        <dbReference type="Proteomes" id="UP001300502"/>
    </source>
</evidence>
<dbReference type="Proteomes" id="UP001300502">
    <property type="component" value="Unassembled WGS sequence"/>
</dbReference>
<feature type="transmembrane region" description="Helical" evidence="7">
    <location>
        <begin position="561"/>
        <end position="578"/>
    </location>
</feature>
<feature type="transmembrane region" description="Helical" evidence="7">
    <location>
        <begin position="590"/>
        <end position="610"/>
    </location>
</feature>
<dbReference type="Pfam" id="PF07690">
    <property type="entry name" value="MFS_1"/>
    <property type="match status" value="2"/>
</dbReference>
<evidence type="ECO:0000256" key="7">
    <source>
        <dbReference type="SAM" id="Phobius"/>
    </source>
</evidence>
<dbReference type="EMBL" id="JANCYU010000058">
    <property type="protein sequence ID" value="KAK4527981.1"/>
    <property type="molecule type" value="Genomic_DNA"/>
</dbReference>
<keyword evidence="4 7" id="KW-1133">Transmembrane helix</keyword>
<keyword evidence="2" id="KW-0813">Transport</keyword>
<dbReference type="GO" id="GO:0022857">
    <property type="term" value="F:transmembrane transporter activity"/>
    <property type="evidence" value="ECO:0007669"/>
    <property type="project" value="InterPro"/>
</dbReference>
<dbReference type="CDD" id="cd17330">
    <property type="entry name" value="MFS_SLC46_TetA_like"/>
    <property type="match status" value="1"/>
</dbReference>
<proteinExistence type="predicted"/>
<reference evidence="10 11" key="1">
    <citation type="submission" date="2022-07" db="EMBL/GenBank/DDBJ databases">
        <title>Genome-wide signatures of adaptation to extreme environments.</title>
        <authorList>
            <person name="Cho C.H."/>
            <person name="Yoon H.S."/>
        </authorList>
    </citation>
    <scope>NUCLEOTIDE SEQUENCE [LARGE SCALE GENOMIC DNA]</scope>
    <source>
        <strain evidence="10 11">108.79 E11</strain>
    </source>
</reference>